<gene>
    <name evidence="1" type="ORF">PAI11_34350</name>
</gene>
<protein>
    <submittedName>
        <fullName evidence="1">Uncharacterized protein</fullName>
    </submittedName>
</protein>
<evidence type="ECO:0000313" key="1">
    <source>
        <dbReference type="EMBL" id="EHN09728.1"/>
    </source>
</evidence>
<sequence length="71" mass="8239">MVTEVVRFEALPLEARGSRRVIVRWSDGSVGEALRWYDDEVLVSEGDVLGKTQTELRQLHGRRDRDWLRGD</sequence>
<dbReference type="Proteomes" id="UP000005143">
    <property type="component" value="Unassembled WGS sequence"/>
</dbReference>
<organism evidence="1 2">
    <name type="scientific">Patulibacter medicamentivorans</name>
    <dbReference type="NCBI Taxonomy" id="1097667"/>
    <lineage>
        <taxon>Bacteria</taxon>
        <taxon>Bacillati</taxon>
        <taxon>Actinomycetota</taxon>
        <taxon>Thermoleophilia</taxon>
        <taxon>Solirubrobacterales</taxon>
        <taxon>Patulibacteraceae</taxon>
        <taxon>Patulibacter</taxon>
    </lineage>
</organism>
<comment type="caution">
    <text evidence="1">The sequence shown here is derived from an EMBL/GenBank/DDBJ whole genome shotgun (WGS) entry which is preliminary data.</text>
</comment>
<name>H0E9B8_9ACTN</name>
<proteinExistence type="predicted"/>
<dbReference type="EMBL" id="AGUD01000256">
    <property type="protein sequence ID" value="EHN09728.1"/>
    <property type="molecule type" value="Genomic_DNA"/>
</dbReference>
<reference evidence="1 2" key="1">
    <citation type="journal article" date="2013" name="Biodegradation">
        <title>Quantitative proteomic analysis of ibuprofen-degrading Patulibacter sp. strain I11.</title>
        <authorList>
            <person name="Almeida B."/>
            <person name="Kjeldal H."/>
            <person name="Lolas I."/>
            <person name="Knudsen A.D."/>
            <person name="Carvalho G."/>
            <person name="Nielsen K.L."/>
            <person name="Barreto Crespo M.T."/>
            <person name="Stensballe A."/>
            <person name="Nielsen J.L."/>
        </authorList>
    </citation>
    <scope>NUCLEOTIDE SEQUENCE [LARGE SCALE GENOMIC DNA]</scope>
    <source>
        <strain evidence="1 2">I11</strain>
    </source>
</reference>
<keyword evidence="2" id="KW-1185">Reference proteome</keyword>
<dbReference type="AlphaFoldDB" id="H0E9B8"/>
<accession>H0E9B8</accession>
<evidence type="ECO:0000313" key="2">
    <source>
        <dbReference type="Proteomes" id="UP000005143"/>
    </source>
</evidence>